<dbReference type="EMBL" id="WOGT01000016">
    <property type="protein sequence ID" value="MUN56105.1"/>
    <property type="molecule type" value="Genomic_DNA"/>
</dbReference>
<organism evidence="2 3">
    <name type="scientific">Rothia koreensis</name>
    <dbReference type="NCBI Taxonomy" id="592378"/>
    <lineage>
        <taxon>Bacteria</taxon>
        <taxon>Bacillati</taxon>
        <taxon>Actinomycetota</taxon>
        <taxon>Actinomycetes</taxon>
        <taxon>Micrococcales</taxon>
        <taxon>Micrococcaceae</taxon>
        <taxon>Rothia</taxon>
    </lineage>
</organism>
<sequence length="186" mass="19625">MIIYETATSLDGWIADDENSLSWLFPVPGGDDPRLATPDASVQVMGSTTYEWVLREIGAMESPGAWKEAFGSTRVVVFTHRDLPIPADAQVQLISGSVRDVLPEIREAAANGTIWVVGGGDLAGQFADVGALDEIRLSVAPVALGSGAPLLPRRLDSTRLHLVGAEHVGGFARLTYSVSSAPDDAA</sequence>
<dbReference type="PANTHER" id="PTHR38011">
    <property type="entry name" value="DIHYDROFOLATE REDUCTASE FAMILY PROTEIN (AFU_ORTHOLOGUE AFUA_8G06820)"/>
    <property type="match status" value="1"/>
</dbReference>
<dbReference type="GO" id="GO:0008703">
    <property type="term" value="F:5-amino-6-(5-phosphoribosylamino)uracil reductase activity"/>
    <property type="evidence" value="ECO:0007669"/>
    <property type="project" value="InterPro"/>
</dbReference>
<evidence type="ECO:0000259" key="1">
    <source>
        <dbReference type="Pfam" id="PF01872"/>
    </source>
</evidence>
<dbReference type="RefSeq" id="WP_129316424.1">
    <property type="nucleotide sequence ID" value="NZ_CP197643.1"/>
</dbReference>
<feature type="domain" description="Bacterial bifunctional deaminase-reductase C-terminal" evidence="1">
    <location>
        <begin position="2"/>
        <end position="169"/>
    </location>
</feature>
<reference evidence="2 3" key="1">
    <citation type="submission" date="2019-12" db="EMBL/GenBank/DDBJ databases">
        <authorList>
            <person name="Li J."/>
            <person name="Shi Y."/>
            <person name="Xu G."/>
            <person name="Xiao D."/>
            <person name="Ran X."/>
        </authorList>
    </citation>
    <scope>NUCLEOTIDE SEQUENCE [LARGE SCALE GENOMIC DNA]</scope>
    <source>
        <strain evidence="2 3">JCM 15915</strain>
    </source>
</reference>
<accession>A0A7M4BQA3</accession>
<dbReference type="OrthoDB" id="3427770at2"/>
<protein>
    <submittedName>
        <fullName evidence="2">Dihydrofolate reductase</fullName>
    </submittedName>
</protein>
<keyword evidence="3" id="KW-1185">Reference proteome</keyword>
<dbReference type="Proteomes" id="UP000462152">
    <property type="component" value="Unassembled WGS sequence"/>
</dbReference>
<dbReference type="PANTHER" id="PTHR38011:SF11">
    <property type="entry name" value="2,5-DIAMINO-6-RIBOSYLAMINO-4(3H)-PYRIMIDINONE 5'-PHOSPHATE REDUCTASE"/>
    <property type="match status" value="1"/>
</dbReference>
<dbReference type="AlphaFoldDB" id="A0A7M4BQA3"/>
<dbReference type="Gene3D" id="3.40.430.10">
    <property type="entry name" value="Dihydrofolate Reductase, subunit A"/>
    <property type="match status" value="1"/>
</dbReference>
<dbReference type="InterPro" id="IPR002734">
    <property type="entry name" value="RibDG_C"/>
</dbReference>
<dbReference type="InterPro" id="IPR050765">
    <property type="entry name" value="Riboflavin_Biosynth_HTPR"/>
</dbReference>
<evidence type="ECO:0000313" key="2">
    <source>
        <dbReference type="EMBL" id="MUN56105.1"/>
    </source>
</evidence>
<dbReference type="InterPro" id="IPR024072">
    <property type="entry name" value="DHFR-like_dom_sf"/>
</dbReference>
<dbReference type="GO" id="GO:0009231">
    <property type="term" value="P:riboflavin biosynthetic process"/>
    <property type="evidence" value="ECO:0007669"/>
    <property type="project" value="InterPro"/>
</dbReference>
<comment type="caution">
    <text evidence="2">The sequence shown here is derived from an EMBL/GenBank/DDBJ whole genome shotgun (WGS) entry which is preliminary data.</text>
</comment>
<gene>
    <name evidence="2" type="ORF">GMA10_12950</name>
</gene>
<proteinExistence type="predicted"/>
<name>A0A7M4BQA3_9MICC</name>
<dbReference type="SUPFAM" id="SSF53597">
    <property type="entry name" value="Dihydrofolate reductase-like"/>
    <property type="match status" value="1"/>
</dbReference>
<evidence type="ECO:0000313" key="3">
    <source>
        <dbReference type="Proteomes" id="UP000462152"/>
    </source>
</evidence>
<dbReference type="Pfam" id="PF01872">
    <property type="entry name" value="RibD_C"/>
    <property type="match status" value="1"/>
</dbReference>